<keyword evidence="1" id="KW-1133">Transmembrane helix</keyword>
<evidence type="ECO:0000313" key="2">
    <source>
        <dbReference type="EMBL" id="RWX73206.1"/>
    </source>
</evidence>
<organism evidence="2 3">
    <name type="scientific">Methanosuratincola subterraneus</name>
    <dbReference type="NCBI Taxonomy" id="2593994"/>
    <lineage>
        <taxon>Archaea</taxon>
        <taxon>Thermoproteota</taxon>
        <taxon>Methanosuratincolia</taxon>
        <taxon>Candidatus Methanomethylicales</taxon>
        <taxon>Candidatus Methanomethylicaceae</taxon>
        <taxon>Candidatus Methanosuratincola (ex Vanwonterghem et al. 2016)</taxon>
    </lineage>
</organism>
<proteinExistence type="predicted"/>
<sequence length="131" mass="14143">MNDSLFSPYNQATFGPLVAASVLTYVEGGKERVASLLRKISRYRIGLWYIPAFIIAPAIIGGVLLMAVITGDPTPELAAPSNLLMIPFAFAYIFFLGGPLRKEVGWSGYALEGLQQRWSVFASSAALTKGV</sequence>
<reference evidence="2 3" key="1">
    <citation type="submission" date="2018-12" db="EMBL/GenBank/DDBJ databases">
        <title>The complete genome of the methanogenic archaea of the candidate phylum Verstraetearchaeota, obtained from the metagenome of underground thermal water.</title>
        <authorList>
            <person name="Kadnikov V.V."/>
            <person name="Mardanov A.V."/>
            <person name="Beletsky A.V."/>
            <person name="Karnachuk O.V."/>
            <person name="Ravin N.V."/>
        </authorList>
    </citation>
    <scope>NUCLEOTIDE SEQUENCE [LARGE SCALE GENOMIC DNA]</scope>
    <source>
        <strain evidence="2">Ch88</strain>
    </source>
</reference>
<gene>
    <name evidence="2" type="ORF">Metus_1180</name>
</gene>
<dbReference type="Proteomes" id="UP000288215">
    <property type="component" value="Unassembled WGS sequence"/>
</dbReference>
<feature type="transmembrane region" description="Helical" evidence="1">
    <location>
        <begin position="47"/>
        <end position="71"/>
    </location>
</feature>
<dbReference type="AlphaFoldDB" id="A0A3S3SRI8"/>
<evidence type="ECO:0000256" key="1">
    <source>
        <dbReference type="SAM" id="Phobius"/>
    </source>
</evidence>
<accession>A0A3S3SRI8</accession>
<keyword evidence="1" id="KW-0812">Transmembrane</keyword>
<dbReference type="EMBL" id="RXGA01000003">
    <property type="protein sequence ID" value="RWX73206.1"/>
    <property type="molecule type" value="Genomic_DNA"/>
</dbReference>
<evidence type="ECO:0000313" key="3">
    <source>
        <dbReference type="Proteomes" id="UP000288215"/>
    </source>
</evidence>
<feature type="transmembrane region" description="Helical" evidence="1">
    <location>
        <begin position="77"/>
        <end position="97"/>
    </location>
</feature>
<protein>
    <submittedName>
        <fullName evidence="2">Uncharacterized protein</fullName>
    </submittedName>
</protein>
<comment type="caution">
    <text evidence="2">The sequence shown here is derived from an EMBL/GenBank/DDBJ whole genome shotgun (WGS) entry which is preliminary data.</text>
</comment>
<name>A0A3S3SRI8_METS7</name>
<keyword evidence="1" id="KW-0472">Membrane</keyword>